<organism evidence="2 3">
    <name type="scientific">Notechis scutatus</name>
    <name type="common">mainland tiger snake</name>
    <dbReference type="NCBI Taxonomy" id="8663"/>
    <lineage>
        <taxon>Eukaryota</taxon>
        <taxon>Metazoa</taxon>
        <taxon>Chordata</taxon>
        <taxon>Craniata</taxon>
        <taxon>Vertebrata</taxon>
        <taxon>Euteleostomi</taxon>
        <taxon>Lepidosauria</taxon>
        <taxon>Squamata</taxon>
        <taxon>Bifurcata</taxon>
        <taxon>Unidentata</taxon>
        <taxon>Episquamata</taxon>
        <taxon>Toxicofera</taxon>
        <taxon>Serpentes</taxon>
        <taxon>Colubroidea</taxon>
        <taxon>Elapidae</taxon>
        <taxon>Hydrophiinae</taxon>
        <taxon>Notechis</taxon>
    </lineage>
</organism>
<dbReference type="FunFam" id="2.60.40.10:FF:000068">
    <property type="entry name" value="receptor-type tyrosine-protein phosphatase delta isoform X1"/>
    <property type="match status" value="1"/>
</dbReference>
<evidence type="ECO:0000259" key="1">
    <source>
        <dbReference type="PROSITE" id="PS50853"/>
    </source>
</evidence>
<keyword evidence="2" id="KW-1185">Reference proteome</keyword>
<dbReference type="GeneID" id="113431715"/>
<accession>A0A6J1WA52</accession>
<dbReference type="KEGG" id="nss:113431715"/>
<dbReference type="SUPFAM" id="SSF49265">
    <property type="entry name" value="Fibronectin type III"/>
    <property type="match status" value="1"/>
</dbReference>
<dbReference type="InterPro" id="IPR013783">
    <property type="entry name" value="Ig-like_fold"/>
</dbReference>
<evidence type="ECO:0000313" key="3">
    <source>
        <dbReference type="RefSeq" id="XP_026549783.1"/>
    </source>
</evidence>
<feature type="domain" description="Fibronectin type-III" evidence="1">
    <location>
        <begin position="3"/>
        <end position="95"/>
    </location>
</feature>
<reference evidence="3" key="1">
    <citation type="submission" date="2025-08" db="UniProtKB">
        <authorList>
            <consortium name="RefSeq"/>
        </authorList>
    </citation>
    <scope>IDENTIFICATION</scope>
</reference>
<proteinExistence type="predicted"/>
<evidence type="ECO:0000313" key="2">
    <source>
        <dbReference type="Proteomes" id="UP000504612"/>
    </source>
</evidence>
<dbReference type="InterPro" id="IPR036116">
    <property type="entry name" value="FN3_sf"/>
</dbReference>
<dbReference type="CDD" id="cd00063">
    <property type="entry name" value="FN3"/>
    <property type="match status" value="1"/>
</dbReference>
<feature type="non-terminal residue" evidence="3">
    <location>
        <position position="127"/>
    </location>
</feature>
<protein>
    <submittedName>
        <fullName evidence="3">Receptor-type tyrosine-protein phosphatase S-like</fullName>
    </submittedName>
</protein>
<dbReference type="Pfam" id="PF00041">
    <property type="entry name" value="fn3"/>
    <property type="match status" value="1"/>
</dbReference>
<dbReference type="Gene3D" id="2.60.40.10">
    <property type="entry name" value="Immunoglobulins"/>
    <property type="match status" value="1"/>
</dbReference>
<gene>
    <name evidence="3" type="primary">LOC113431715</name>
</gene>
<dbReference type="AlphaFoldDB" id="A0A6J1WA52"/>
<dbReference type="SMART" id="SM00060">
    <property type="entry name" value="FN3"/>
    <property type="match status" value="1"/>
</dbReference>
<dbReference type="PROSITE" id="PS50853">
    <property type="entry name" value="FN3"/>
    <property type="match status" value="1"/>
</dbReference>
<dbReference type="RefSeq" id="XP_026549783.1">
    <property type="nucleotide sequence ID" value="XM_026693998.1"/>
</dbReference>
<sequence>PGQPMNFRAEAKSESTILLTWSPPRQDIILKYELLYKEISNKPGTPEFLKTFDPVTFFLVKDLNPNTEYVFQLAARSALGLGAPTSEVRERTLQSSRCPFSYPEFSEGITVRQEAQRLGVEVWNGDQ</sequence>
<dbReference type="Proteomes" id="UP000504612">
    <property type="component" value="Unplaced"/>
</dbReference>
<name>A0A6J1WA52_9SAUR</name>
<dbReference type="InterPro" id="IPR003961">
    <property type="entry name" value="FN3_dom"/>
</dbReference>
<feature type="non-terminal residue" evidence="3">
    <location>
        <position position="1"/>
    </location>
</feature>